<dbReference type="Proteomes" id="UP000695026">
    <property type="component" value="Unplaced"/>
</dbReference>
<dbReference type="AlphaFoldDB" id="A0A9F3QRD7"/>
<dbReference type="PROSITE" id="PS50234">
    <property type="entry name" value="VWFA"/>
    <property type="match status" value="1"/>
</dbReference>
<dbReference type="OrthoDB" id="687730at2759"/>
<dbReference type="RefSeq" id="XP_015742860.2">
    <property type="nucleotide sequence ID" value="XM_015887374.2"/>
</dbReference>
<keyword evidence="7" id="KW-0378">Hydrolase</keyword>
<evidence type="ECO:0000256" key="3">
    <source>
        <dbReference type="ARBA" id="ARBA00022448"/>
    </source>
</evidence>
<keyword evidence="4" id="KW-0645">Protease</keyword>
<evidence type="ECO:0000259" key="14">
    <source>
        <dbReference type="PROSITE" id="PS50234"/>
    </source>
</evidence>
<keyword evidence="6" id="KW-0732">Signal</keyword>
<dbReference type="PANTHER" id="PTHR10579:SF42">
    <property type="entry name" value="CHLORIDE CHANNEL ACCESSORY 3B"/>
    <property type="match status" value="1"/>
</dbReference>
<dbReference type="NCBIfam" id="TIGR00868">
    <property type="entry name" value="hCaCC"/>
    <property type="match status" value="1"/>
</dbReference>
<evidence type="ECO:0000256" key="8">
    <source>
        <dbReference type="ARBA" id="ARBA00022833"/>
    </source>
</evidence>
<evidence type="ECO:0000256" key="6">
    <source>
        <dbReference type="ARBA" id="ARBA00022729"/>
    </source>
</evidence>
<dbReference type="Pfam" id="PF13519">
    <property type="entry name" value="VWA_2"/>
    <property type="match status" value="1"/>
</dbReference>
<feature type="region of interest" description="Disordered" evidence="12">
    <location>
        <begin position="895"/>
        <end position="962"/>
    </location>
</feature>
<evidence type="ECO:0000313" key="15">
    <source>
        <dbReference type="Proteomes" id="UP000695026"/>
    </source>
</evidence>
<dbReference type="OMA" id="FQAITHD"/>
<name>A0A9F3QRD7_PYTBI</name>
<dbReference type="CDD" id="cd00198">
    <property type="entry name" value="vWFA"/>
    <property type="match status" value="1"/>
</dbReference>
<dbReference type="InterPro" id="IPR013642">
    <property type="entry name" value="CLCA_N"/>
</dbReference>
<dbReference type="InterPro" id="IPR036465">
    <property type="entry name" value="vWFA_dom_sf"/>
</dbReference>
<evidence type="ECO:0000256" key="13">
    <source>
        <dbReference type="SAM" id="Phobius"/>
    </source>
</evidence>
<dbReference type="KEGG" id="pbi:103058681"/>
<comment type="similarity">
    <text evidence="2">Belongs to the CLCR family.</text>
</comment>
<evidence type="ECO:0000256" key="5">
    <source>
        <dbReference type="ARBA" id="ARBA00022723"/>
    </source>
</evidence>
<evidence type="ECO:0000256" key="2">
    <source>
        <dbReference type="ARBA" id="ARBA00006398"/>
    </source>
</evidence>
<feature type="domain" description="VWFA" evidence="14">
    <location>
        <begin position="325"/>
        <end position="495"/>
    </location>
</feature>
<keyword evidence="10" id="KW-0325">Glycoprotein</keyword>
<evidence type="ECO:0000313" key="16">
    <source>
        <dbReference type="RefSeq" id="XP_015742860.2"/>
    </source>
</evidence>
<evidence type="ECO:0000256" key="1">
    <source>
        <dbReference type="ARBA" id="ARBA00004239"/>
    </source>
</evidence>
<dbReference type="PANTHER" id="PTHR10579">
    <property type="entry name" value="CALCIUM-ACTIVATED CHLORIDE CHANNEL REGULATOR"/>
    <property type="match status" value="1"/>
</dbReference>
<dbReference type="GeneID" id="103058681"/>
<protein>
    <submittedName>
        <fullName evidence="16">Calcium-activated chloride channel regulator 1-like isoform X1</fullName>
    </submittedName>
</protein>
<dbReference type="GO" id="GO:0005886">
    <property type="term" value="C:plasma membrane"/>
    <property type="evidence" value="ECO:0007669"/>
    <property type="project" value="TreeGrafter"/>
</dbReference>
<keyword evidence="11" id="KW-0868">Chloride</keyword>
<dbReference type="InterPro" id="IPR051266">
    <property type="entry name" value="CLCR"/>
</dbReference>
<dbReference type="SUPFAM" id="SSF53300">
    <property type="entry name" value="vWA-like"/>
    <property type="match status" value="1"/>
</dbReference>
<keyword evidence="3" id="KW-0813">Transport</keyword>
<dbReference type="FunFam" id="3.40.50.410:FF:000034">
    <property type="entry name" value="calcium-activated chloride channel regulator 1"/>
    <property type="match status" value="1"/>
</dbReference>
<comment type="subcellular location">
    <subcellularLocation>
        <location evidence="1">Secreted</location>
        <location evidence="1">Extracellular space</location>
    </subcellularLocation>
</comment>
<accession>A0A9F3QRD7</accession>
<evidence type="ECO:0000256" key="7">
    <source>
        <dbReference type="ARBA" id="ARBA00022801"/>
    </source>
</evidence>
<dbReference type="SMART" id="SM00327">
    <property type="entry name" value="VWA"/>
    <property type="match status" value="1"/>
</dbReference>
<dbReference type="GO" id="GO:0005576">
    <property type="term" value="C:extracellular region"/>
    <property type="evidence" value="ECO:0007669"/>
    <property type="project" value="UniProtKB-SubCell"/>
</dbReference>
<evidence type="ECO:0000256" key="12">
    <source>
        <dbReference type="SAM" id="MobiDB-lite"/>
    </source>
</evidence>
<proteinExistence type="inferred from homology"/>
<evidence type="ECO:0000256" key="9">
    <source>
        <dbReference type="ARBA" id="ARBA00023049"/>
    </source>
</evidence>
<dbReference type="InterPro" id="IPR002035">
    <property type="entry name" value="VWF_A"/>
</dbReference>
<keyword evidence="5" id="KW-0479">Metal-binding</keyword>
<gene>
    <name evidence="16" type="primary">LOC103058681</name>
</gene>
<dbReference type="Pfam" id="PF08434">
    <property type="entry name" value="CLCA"/>
    <property type="match status" value="1"/>
</dbReference>
<dbReference type="Gene3D" id="3.40.50.410">
    <property type="entry name" value="von Willebrand factor, type A domain"/>
    <property type="match status" value="1"/>
</dbReference>
<organism evidence="15 16">
    <name type="scientific">Python bivittatus</name>
    <name type="common">Burmese python</name>
    <name type="synonym">Python molurus bivittatus</name>
    <dbReference type="NCBI Taxonomy" id="176946"/>
    <lineage>
        <taxon>Eukaryota</taxon>
        <taxon>Metazoa</taxon>
        <taxon>Chordata</taxon>
        <taxon>Craniata</taxon>
        <taxon>Vertebrata</taxon>
        <taxon>Euteleostomi</taxon>
        <taxon>Lepidosauria</taxon>
        <taxon>Squamata</taxon>
        <taxon>Bifurcata</taxon>
        <taxon>Unidentata</taxon>
        <taxon>Episquamata</taxon>
        <taxon>Toxicofera</taxon>
        <taxon>Serpentes</taxon>
        <taxon>Henophidia</taxon>
        <taxon>Pythonidae</taxon>
        <taxon>Python</taxon>
    </lineage>
</organism>
<feature type="compositionally biased region" description="Pro residues" evidence="12">
    <location>
        <begin position="895"/>
        <end position="956"/>
    </location>
</feature>
<dbReference type="GO" id="GO:0006508">
    <property type="term" value="P:proteolysis"/>
    <property type="evidence" value="ECO:0007669"/>
    <property type="project" value="UniProtKB-KW"/>
</dbReference>
<keyword evidence="13" id="KW-0812">Transmembrane</keyword>
<feature type="transmembrane region" description="Helical" evidence="13">
    <location>
        <begin position="981"/>
        <end position="1006"/>
    </location>
</feature>
<dbReference type="Gene3D" id="2.60.40.10">
    <property type="entry name" value="Immunoglobulins"/>
    <property type="match status" value="1"/>
</dbReference>
<evidence type="ECO:0000256" key="10">
    <source>
        <dbReference type="ARBA" id="ARBA00023180"/>
    </source>
</evidence>
<keyword evidence="15" id="KW-1185">Reference proteome</keyword>
<evidence type="ECO:0000256" key="4">
    <source>
        <dbReference type="ARBA" id="ARBA00022670"/>
    </source>
</evidence>
<keyword evidence="13" id="KW-0472">Membrane</keyword>
<dbReference type="CDD" id="cd00063">
    <property type="entry name" value="FN3"/>
    <property type="match status" value="1"/>
</dbReference>
<keyword evidence="9" id="KW-0482">Metalloprotease</keyword>
<reference evidence="16" key="1">
    <citation type="submission" date="2025-08" db="UniProtKB">
        <authorList>
            <consortium name="RefSeq"/>
        </authorList>
    </citation>
    <scope>IDENTIFICATION</scope>
    <source>
        <tissue evidence="16">Liver</tissue>
    </source>
</reference>
<dbReference type="GO" id="GO:0046872">
    <property type="term" value="F:metal ion binding"/>
    <property type="evidence" value="ECO:0007669"/>
    <property type="project" value="UniProtKB-KW"/>
</dbReference>
<dbReference type="InterPro" id="IPR003961">
    <property type="entry name" value="FN3_dom"/>
</dbReference>
<dbReference type="GO" id="GO:0005229">
    <property type="term" value="F:intracellularly calcium-gated chloride channel activity"/>
    <property type="evidence" value="ECO:0007669"/>
    <property type="project" value="InterPro"/>
</dbReference>
<dbReference type="InterPro" id="IPR004727">
    <property type="entry name" value="CLCA_chordata"/>
</dbReference>
<evidence type="ECO:0000256" key="11">
    <source>
        <dbReference type="ARBA" id="ARBA00023214"/>
    </source>
</evidence>
<dbReference type="InterPro" id="IPR013783">
    <property type="entry name" value="Ig-like_fold"/>
</dbReference>
<sequence length="1018" mass="112294">MCTCNTSVPSFLLVRVWEVVPTKMTRSQDMVVVMMLLHGVMGTMVKLNNGGFEDIVIAINPMIPEDDKIVTSIKDMVKEASNYLINATEQRFYFKSVKIIIPLTWIPKKEYKRVTRESYEKADIIVADPYLKSGDDPYTLQYGGCGKPGRYIHFTPTFLTSDSLHDVYGSRGRVLVHEWAHLRWGVFDEYNYDAPFYVSEKKKVEATRCSANVTGIYIFPTGPRQHRKCKFLHNTQIYEPGCQFIPDKSQSVPESIMYMQSLSSVTMFCNKSNHNIEATNMQNKFCNYKSTWEVIMNSTDFANSSIINTPLPDPTITLMQAHDRVVCLVLDVSGSMSTYDRIGRLKRAAELFLRQIIETSSWVGIVTFESRATVKTILKQIVSDKVREDLVKYLPTTAGGGTNICAGVREGFQVFRLKYGSTEGCEIVLLTDGEDTTMRSCFDEVKSSGSIIHTIALGPSAAKELEMLADMTGGLKLAATDSLDTNGLIDAFSGISSESGNIAQQSIQLESKSHKVDPYKFLNGIVFIDYTVGNDTFFVVTWTETYPKPGILLTDPKGKTYDHDNFTVDSTNLKTARLQINGTAEVGDWSYILYNTLSKAQVLSITVTSRAASLTEPPVIVKSYLSSDANAFPNPIIIYAEVSQGFLPVLGANVIATIESTSGIEELELLDKGSGADIIKNDGIYSRYFTSFKVNGRYSIKVHVQGRDRTSRQTRRQNQALYVPGYRLENGEIKMNAPRPEASDNDTQANLGKFNRIASGGSFVMSGVTSGSPLDVFPPSRVTDLEVKLSDEDEFLLSWTAPGNDYDKGKAEKYEIKMSGNPAELRDTFQSAISVNTSDLKPDVAGVKQSFQYKLENFTEENGTAVYFAIRATDGSDNVGEVSNIARAVVLPLLSTPPSPTNPYSSTPPSPTDPYSSTPPSPTDPYSSTPPSPTDPYSSTPPSPTDPYSSTPPSPTNPYITNTTFRVEAPHNGTNSVINEVTLIVIIVCAALIIICGCICITICVLHKQKKVNSETLM</sequence>
<dbReference type="FunFam" id="2.60.40.10:FF:001134">
    <property type="entry name" value="Calcium-activated chloride channel regulator 1"/>
    <property type="match status" value="1"/>
</dbReference>
<keyword evidence="8" id="KW-0862">Zinc</keyword>
<dbReference type="GO" id="GO:0008237">
    <property type="term" value="F:metallopeptidase activity"/>
    <property type="evidence" value="ECO:0007669"/>
    <property type="project" value="UniProtKB-KW"/>
</dbReference>
<keyword evidence="13" id="KW-1133">Transmembrane helix</keyword>